<feature type="transmembrane region" description="Helical" evidence="1">
    <location>
        <begin position="6"/>
        <end position="26"/>
    </location>
</feature>
<proteinExistence type="predicted"/>
<feature type="transmembrane region" description="Helical" evidence="1">
    <location>
        <begin position="46"/>
        <end position="65"/>
    </location>
</feature>
<keyword evidence="3" id="KW-1185">Reference proteome</keyword>
<keyword evidence="1" id="KW-1133">Transmembrane helix</keyword>
<sequence length="67" mass="7569">MTKVFVLIVAEVALLLLLPAALFAWLGRRSPYFAALAKRYNRLVNVLLVGLVVLLLGWPLLQLVWPR</sequence>
<dbReference type="Proteomes" id="UP000010467">
    <property type="component" value="Chromosome"/>
</dbReference>
<dbReference type="STRING" id="937777.Deipe_0359"/>
<evidence type="ECO:0000256" key="1">
    <source>
        <dbReference type="SAM" id="Phobius"/>
    </source>
</evidence>
<dbReference type="HOGENOM" id="CLU_2805342_0_0_0"/>
<dbReference type="PATRIC" id="fig|937777.3.peg.367"/>
<protein>
    <submittedName>
        <fullName evidence="2">Uncharacterized protein</fullName>
    </submittedName>
</protein>
<organism evidence="2 3">
    <name type="scientific">Deinococcus peraridilitoris (strain DSM 19664 / LMG 22246 / CIP 109416 / KR-200)</name>
    <dbReference type="NCBI Taxonomy" id="937777"/>
    <lineage>
        <taxon>Bacteria</taxon>
        <taxon>Thermotogati</taxon>
        <taxon>Deinococcota</taxon>
        <taxon>Deinococci</taxon>
        <taxon>Deinococcales</taxon>
        <taxon>Deinococcaceae</taxon>
        <taxon>Deinococcus</taxon>
    </lineage>
</organism>
<name>K9ZXN3_DEIPD</name>
<evidence type="ECO:0000313" key="2">
    <source>
        <dbReference type="EMBL" id="AFZ65959.1"/>
    </source>
</evidence>
<dbReference type="KEGG" id="dpd:Deipe_0359"/>
<dbReference type="RefSeq" id="WP_015234270.1">
    <property type="nucleotide sequence ID" value="NC_019793.1"/>
</dbReference>
<accession>K9ZXN3</accession>
<dbReference type="EMBL" id="CP003382">
    <property type="protein sequence ID" value="AFZ65959.1"/>
    <property type="molecule type" value="Genomic_DNA"/>
</dbReference>
<keyword evidence="1" id="KW-0812">Transmembrane</keyword>
<evidence type="ECO:0000313" key="3">
    <source>
        <dbReference type="Proteomes" id="UP000010467"/>
    </source>
</evidence>
<dbReference type="AlphaFoldDB" id="K9ZXN3"/>
<keyword evidence="1" id="KW-0472">Membrane</keyword>
<gene>
    <name evidence="2" type="ordered locus">Deipe_0359</name>
</gene>
<reference evidence="3" key="1">
    <citation type="submission" date="2012-03" db="EMBL/GenBank/DDBJ databases">
        <title>Complete sequence of chromosome of Deinococcus peraridilitoris DSM 19664.</title>
        <authorList>
            <person name="Lucas S."/>
            <person name="Copeland A."/>
            <person name="Lapidus A."/>
            <person name="Glavina del Rio T."/>
            <person name="Dalin E."/>
            <person name="Tice H."/>
            <person name="Bruce D."/>
            <person name="Goodwin L."/>
            <person name="Pitluck S."/>
            <person name="Peters L."/>
            <person name="Mikhailova N."/>
            <person name="Lu M."/>
            <person name="Kyrpides N."/>
            <person name="Mavromatis K."/>
            <person name="Ivanova N."/>
            <person name="Brettin T."/>
            <person name="Detter J.C."/>
            <person name="Han C."/>
            <person name="Larimer F."/>
            <person name="Land M."/>
            <person name="Hauser L."/>
            <person name="Markowitz V."/>
            <person name="Cheng J.-F."/>
            <person name="Hugenholtz P."/>
            <person name="Woyke T."/>
            <person name="Wu D."/>
            <person name="Pukall R."/>
            <person name="Steenblock K."/>
            <person name="Brambilla E."/>
            <person name="Klenk H.-P."/>
            <person name="Eisen J.A."/>
        </authorList>
    </citation>
    <scope>NUCLEOTIDE SEQUENCE [LARGE SCALE GENOMIC DNA]</scope>
    <source>
        <strain evidence="3">DSM 19664 / LMG 22246 / CIP 109416 / KR-200</strain>
    </source>
</reference>